<evidence type="ECO:0000313" key="14">
    <source>
        <dbReference type="Proteomes" id="UP000476934"/>
    </source>
</evidence>
<name>A0A0A6VH42_9BACI</name>
<evidence type="ECO:0000256" key="4">
    <source>
        <dbReference type="ARBA" id="ARBA00023239"/>
    </source>
</evidence>
<comment type="function">
    <text evidence="6 9">Catalyzes cyclization of the linear tetrapyrrole, hydroxymethylbilane, to the macrocyclic uroporphyrinogen III.</text>
</comment>
<dbReference type="PANTHER" id="PTHR38042">
    <property type="entry name" value="UROPORPHYRINOGEN-III SYNTHASE, CHLOROPLASTIC"/>
    <property type="match status" value="1"/>
</dbReference>
<dbReference type="InterPro" id="IPR036108">
    <property type="entry name" value="4pyrrol_syn_uPrphyn_synt_sf"/>
</dbReference>
<dbReference type="Proteomes" id="UP000476934">
    <property type="component" value="Unassembled WGS sequence"/>
</dbReference>
<dbReference type="EMBL" id="JAAIWK010000016">
    <property type="protein sequence ID" value="NEY20405.1"/>
    <property type="molecule type" value="Genomic_DNA"/>
</dbReference>
<keyword evidence="4 9" id="KW-0456">Lyase</keyword>
<evidence type="ECO:0000256" key="2">
    <source>
        <dbReference type="ARBA" id="ARBA00008133"/>
    </source>
</evidence>
<proteinExistence type="inferred from homology"/>
<dbReference type="InterPro" id="IPR003754">
    <property type="entry name" value="4pyrrol_synth_uPrphyn_synth"/>
</dbReference>
<evidence type="ECO:0000256" key="1">
    <source>
        <dbReference type="ARBA" id="ARBA00004772"/>
    </source>
</evidence>
<evidence type="ECO:0000256" key="9">
    <source>
        <dbReference type="RuleBase" id="RU366031"/>
    </source>
</evidence>
<evidence type="ECO:0000313" key="11">
    <source>
        <dbReference type="EMBL" id="KHD86896.1"/>
    </source>
</evidence>
<dbReference type="OrthoDB" id="9815856at2"/>
<comment type="pathway">
    <text evidence="1 9">Porphyrin-containing compound metabolism; protoporphyrin-IX biosynthesis; coproporphyrinogen-III from 5-aminolevulinate: step 3/4.</text>
</comment>
<comment type="catalytic activity">
    <reaction evidence="8 9">
        <text>hydroxymethylbilane = uroporphyrinogen III + H2O</text>
        <dbReference type="Rhea" id="RHEA:18965"/>
        <dbReference type="ChEBI" id="CHEBI:15377"/>
        <dbReference type="ChEBI" id="CHEBI:57308"/>
        <dbReference type="ChEBI" id="CHEBI:57845"/>
        <dbReference type="EC" id="4.2.1.75"/>
    </reaction>
</comment>
<evidence type="ECO:0000256" key="8">
    <source>
        <dbReference type="ARBA" id="ARBA00048617"/>
    </source>
</evidence>
<comment type="caution">
    <text evidence="11">The sequence shown here is derived from an EMBL/GenBank/DDBJ whole genome shotgun (WGS) entry which is preliminary data.</text>
</comment>
<comment type="similarity">
    <text evidence="2 9">Belongs to the uroporphyrinogen-III synthase family.</text>
</comment>
<keyword evidence="14" id="KW-1185">Reference proteome</keyword>
<keyword evidence="5 9" id="KW-0627">Porphyrin biosynthesis</keyword>
<evidence type="ECO:0000313" key="13">
    <source>
        <dbReference type="Proteomes" id="UP000030588"/>
    </source>
</evidence>
<evidence type="ECO:0000313" key="12">
    <source>
        <dbReference type="EMBL" id="NEY20405.1"/>
    </source>
</evidence>
<dbReference type="InterPro" id="IPR039793">
    <property type="entry name" value="UROS/Hem4"/>
</dbReference>
<dbReference type="CDD" id="cd06578">
    <property type="entry name" value="HemD"/>
    <property type="match status" value="1"/>
</dbReference>
<evidence type="ECO:0000256" key="3">
    <source>
        <dbReference type="ARBA" id="ARBA00013109"/>
    </source>
</evidence>
<dbReference type="GO" id="GO:0006780">
    <property type="term" value="P:uroporphyrinogen III biosynthetic process"/>
    <property type="evidence" value="ECO:0007669"/>
    <property type="project" value="UniProtKB-UniRule"/>
</dbReference>
<dbReference type="SUPFAM" id="SSF69618">
    <property type="entry name" value="HemD-like"/>
    <property type="match status" value="1"/>
</dbReference>
<evidence type="ECO:0000256" key="5">
    <source>
        <dbReference type="ARBA" id="ARBA00023244"/>
    </source>
</evidence>
<protein>
    <recommendedName>
        <fullName evidence="7 9">Uroporphyrinogen-III synthase</fullName>
        <ecNumber evidence="3 9">4.2.1.75</ecNumber>
    </recommendedName>
</protein>
<evidence type="ECO:0000256" key="6">
    <source>
        <dbReference type="ARBA" id="ARBA00037589"/>
    </source>
</evidence>
<accession>A0A0A6VH42</accession>
<dbReference type="PANTHER" id="PTHR38042:SF1">
    <property type="entry name" value="UROPORPHYRINOGEN-III SYNTHASE, CHLOROPLASTIC"/>
    <property type="match status" value="1"/>
</dbReference>
<organism evidence="11 13">
    <name type="scientific">Heyndrickxia ginsengihumi</name>
    <dbReference type="NCBI Taxonomy" id="363870"/>
    <lineage>
        <taxon>Bacteria</taxon>
        <taxon>Bacillati</taxon>
        <taxon>Bacillota</taxon>
        <taxon>Bacilli</taxon>
        <taxon>Bacillales</taxon>
        <taxon>Bacillaceae</taxon>
        <taxon>Heyndrickxia</taxon>
    </lineage>
</organism>
<dbReference type="EMBL" id="JRUN01000001">
    <property type="protein sequence ID" value="KHD86896.1"/>
    <property type="molecule type" value="Genomic_DNA"/>
</dbReference>
<evidence type="ECO:0000259" key="10">
    <source>
        <dbReference type="Pfam" id="PF02602"/>
    </source>
</evidence>
<dbReference type="RefSeq" id="WP_025728446.1">
    <property type="nucleotide sequence ID" value="NZ_JAAIWK010000016.1"/>
</dbReference>
<dbReference type="GO" id="GO:0006782">
    <property type="term" value="P:protoporphyrinogen IX biosynthetic process"/>
    <property type="evidence" value="ECO:0007669"/>
    <property type="project" value="UniProtKB-UniRule"/>
</dbReference>
<dbReference type="Gene3D" id="3.40.50.10090">
    <property type="match status" value="2"/>
</dbReference>
<dbReference type="AlphaFoldDB" id="A0A0A6VH42"/>
<dbReference type="Pfam" id="PF02602">
    <property type="entry name" value="HEM4"/>
    <property type="match status" value="1"/>
</dbReference>
<dbReference type="STRING" id="363870.NG54_00530"/>
<gene>
    <name evidence="12" type="ORF">G4D61_10600</name>
    <name evidence="11" type="ORF">NG54_00530</name>
</gene>
<reference evidence="12 14" key="2">
    <citation type="submission" date="2020-02" db="EMBL/GenBank/DDBJ databases">
        <authorList>
            <person name="Feng H."/>
        </authorList>
    </citation>
    <scope>NUCLEOTIDE SEQUENCE [LARGE SCALE GENOMIC DNA]</scope>
    <source>
        <strain evidence="12 14">Gsoil 114</strain>
    </source>
</reference>
<reference evidence="11 13" key="1">
    <citation type="submission" date="2014-10" db="EMBL/GenBank/DDBJ databases">
        <title>Draft genome of phytase producing Bacillus ginsengihumi strain M2.11.</title>
        <authorList>
            <person name="Toymentseva A."/>
            <person name="Boulygina E.A."/>
            <person name="Kazakov S.V."/>
            <person name="Kayumov I."/>
            <person name="Suleimanova A.D."/>
            <person name="Mardanova A.M."/>
            <person name="Maria S.N."/>
            <person name="Sergey M.Y."/>
            <person name="Sharipova M.R."/>
        </authorList>
    </citation>
    <scope>NUCLEOTIDE SEQUENCE [LARGE SCALE GENOMIC DNA]</scope>
    <source>
        <strain evidence="11 13">M2.11</strain>
    </source>
</reference>
<dbReference type="Proteomes" id="UP000030588">
    <property type="component" value="Unassembled WGS sequence"/>
</dbReference>
<dbReference type="UniPathway" id="UPA00251">
    <property type="reaction ID" value="UER00320"/>
</dbReference>
<evidence type="ECO:0000256" key="7">
    <source>
        <dbReference type="ARBA" id="ARBA00040167"/>
    </source>
</evidence>
<reference evidence="12 14" key="3">
    <citation type="submission" date="2020-03" db="EMBL/GenBank/DDBJ databases">
        <title>Bacillus aquiflavi sp. nov., isolated from yellow water of strong flavor Chinese baijiu in Yibin region of China.</title>
        <authorList>
            <person name="Xie J."/>
        </authorList>
    </citation>
    <scope>NUCLEOTIDE SEQUENCE [LARGE SCALE GENOMIC DNA]</scope>
    <source>
        <strain evidence="12 14">Gsoil 114</strain>
    </source>
</reference>
<feature type="domain" description="Tetrapyrrole biosynthesis uroporphyrinogen III synthase" evidence="10">
    <location>
        <begin position="23"/>
        <end position="250"/>
    </location>
</feature>
<dbReference type="EC" id="4.2.1.75" evidence="3 9"/>
<dbReference type="GO" id="GO:0004852">
    <property type="term" value="F:uroporphyrinogen-III synthase activity"/>
    <property type="evidence" value="ECO:0007669"/>
    <property type="project" value="UniProtKB-UniRule"/>
</dbReference>
<sequence length="259" mass="29617">MTSDRPLAGYHILVTRGGTSGQRLAAEIQSLGGKAFIVPLIDFKQYIDRQAAHFIQQLDHYDWLVFTSQNGVKFFLKQLKEYGIHIQDLHMNMAAVGKKTKEYLETYGIQVDFVPSRFTAKAFAEEFFEQIVSIKRILLPKGNLASATIADFFRKRGIMVDEWIVYETYLPEKQKKILAKLLKSTNIHFACFTSPSSFQHFMKVIEEFHFDLNQLAIKFVSIGPVTDHTIENYGLKAAVSPDVYTIPTMLDALCQYICK</sequence>